<dbReference type="PANTHER" id="PTHR30055">
    <property type="entry name" value="HTH-TYPE TRANSCRIPTIONAL REGULATOR RUTR"/>
    <property type="match status" value="1"/>
</dbReference>
<keyword evidence="3" id="KW-0804">Transcription</keyword>
<evidence type="ECO:0000256" key="1">
    <source>
        <dbReference type="ARBA" id="ARBA00023015"/>
    </source>
</evidence>
<reference evidence="6 7" key="1">
    <citation type="submission" date="2021-12" db="EMBL/GenBank/DDBJ databases">
        <title>Discovery of the Pendulisporaceae a myxobacterial family with distinct sporulation behavior and unique specialized metabolism.</title>
        <authorList>
            <person name="Garcia R."/>
            <person name="Popoff A."/>
            <person name="Bader C.D."/>
            <person name="Loehr J."/>
            <person name="Walesch S."/>
            <person name="Walt C."/>
            <person name="Boldt J."/>
            <person name="Bunk B."/>
            <person name="Haeckl F.J.F.P.J."/>
            <person name="Gunesch A.P."/>
            <person name="Birkelbach J."/>
            <person name="Nuebel U."/>
            <person name="Pietschmann T."/>
            <person name="Bach T."/>
            <person name="Mueller R."/>
        </authorList>
    </citation>
    <scope>NUCLEOTIDE SEQUENCE [LARGE SCALE GENOMIC DNA]</scope>
    <source>
        <strain evidence="6 7">MSr12523</strain>
    </source>
</reference>
<dbReference type="Gene3D" id="1.10.357.10">
    <property type="entry name" value="Tetracycline Repressor, domain 2"/>
    <property type="match status" value="1"/>
</dbReference>
<keyword evidence="1" id="KW-0805">Transcription regulation</keyword>
<evidence type="ECO:0000256" key="2">
    <source>
        <dbReference type="ARBA" id="ARBA00023125"/>
    </source>
</evidence>
<feature type="DNA-binding region" description="H-T-H motif" evidence="4">
    <location>
        <begin position="40"/>
        <end position="59"/>
    </location>
</feature>
<proteinExistence type="predicted"/>
<dbReference type="SUPFAM" id="SSF46689">
    <property type="entry name" value="Homeodomain-like"/>
    <property type="match status" value="1"/>
</dbReference>
<dbReference type="Proteomes" id="UP001379533">
    <property type="component" value="Chromosome"/>
</dbReference>
<dbReference type="SUPFAM" id="SSF48498">
    <property type="entry name" value="Tetracyclin repressor-like, C-terminal domain"/>
    <property type="match status" value="1"/>
</dbReference>
<evidence type="ECO:0000259" key="5">
    <source>
        <dbReference type="PROSITE" id="PS50977"/>
    </source>
</evidence>
<evidence type="ECO:0000313" key="7">
    <source>
        <dbReference type="Proteomes" id="UP001379533"/>
    </source>
</evidence>
<dbReference type="InterPro" id="IPR036271">
    <property type="entry name" value="Tet_transcr_reg_TetR-rel_C_sf"/>
</dbReference>
<dbReference type="InterPro" id="IPR009057">
    <property type="entry name" value="Homeodomain-like_sf"/>
</dbReference>
<keyword evidence="2 4" id="KW-0238">DNA-binding</keyword>
<dbReference type="PANTHER" id="PTHR30055:SF220">
    <property type="entry name" value="TETR-FAMILY REGULATORY PROTEIN"/>
    <property type="match status" value="1"/>
</dbReference>
<evidence type="ECO:0000256" key="3">
    <source>
        <dbReference type="ARBA" id="ARBA00023163"/>
    </source>
</evidence>
<evidence type="ECO:0000313" key="6">
    <source>
        <dbReference type="EMBL" id="WXA91868.1"/>
    </source>
</evidence>
<dbReference type="RefSeq" id="WP_394842486.1">
    <property type="nucleotide sequence ID" value="NZ_CP089982.1"/>
</dbReference>
<dbReference type="EMBL" id="CP089982">
    <property type="protein sequence ID" value="WXA91868.1"/>
    <property type="molecule type" value="Genomic_DNA"/>
</dbReference>
<dbReference type="PRINTS" id="PR00455">
    <property type="entry name" value="HTHTETR"/>
</dbReference>
<dbReference type="Pfam" id="PF00440">
    <property type="entry name" value="TetR_N"/>
    <property type="match status" value="1"/>
</dbReference>
<gene>
    <name evidence="6" type="ORF">LZC95_36130</name>
</gene>
<protein>
    <submittedName>
        <fullName evidence="6">TetR/AcrR family transcriptional regulator</fullName>
    </submittedName>
</protein>
<dbReference type="PROSITE" id="PS50977">
    <property type="entry name" value="HTH_TETR_2"/>
    <property type="match status" value="1"/>
</dbReference>
<organism evidence="6 7">
    <name type="scientific">Pendulispora brunnea</name>
    <dbReference type="NCBI Taxonomy" id="2905690"/>
    <lineage>
        <taxon>Bacteria</taxon>
        <taxon>Pseudomonadati</taxon>
        <taxon>Myxococcota</taxon>
        <taxon>Myxococcia</taxon>
        <taxon>Myxococcales</taxon>
        <taxon>Sorangiineae</taxon>
        <taxon>Pendulisporaceae</taxon>
        <taxon>Pendulispora</taxon>
    </lineage>
</organism>
<dbReference type="InterPro" id="IPR025996">
    <property type="entry name" value="MT1864/Rv1816-like_C"/>
</dbReference>
<keyword evidence="7" id="KW-1185">Reference proteome</keyword>
<evidence type="ECO:0000256" key="4">
    <source>
        <dbReference type="PROSITE-ProRule" id="PRU00335"/>
    </source>
</evidence>
<dbReference type="Pfam" id="PF13305">
    <property type="entry name" value="TetR_C_33"/>
    <property type="match status" value="1"/>
</dbReference>
<accession>A0ABZ2K3D5</accession>
<name>A0ABZ2K3D5_9BACT</name>
<dbReference type="InterPro" id="IPR050109">
    <property type="entry name" value="HTH-type_TetR-like_transc_reg"/>
</dbReference>
<dbReference type="InterPro" id="IPR001647">
    <property type="entry name" value="HTH_TetR"/>
</dbReference>
<feature type="domain" description="HTH tetR-type" evidence="5">
    <location>
        <begin position="17"/>
        <end position="77"/>
    </location>
</feature>
<sequence>MARRSKTQTAEQLEFEDDVRARVLEAAVQLIDEGGLASLSMREVARRAGVSHQAPYHYFPDRESILAAVAEQGFILLDREIDSVRDVGERAVDRLAAAGEAYVRFAYQHPAQFRVMFRRDFVDIDRFPHLKECGQQAFDRLLEIVHGCMAEGLPAEPSEKALIVFGWSVVHGLACLLLDGCVGMKLPEEMPQVEATKLAPGSKTIVSDVMETLRAMTLASSAPRPKAKRTKA</sequence>